<protein>
    <submittedName>
        <fullName evidence="1">HEAT repeat domain-containing protein</fullName>
    </submittedName>
</protein>
<dbReference type="InterPro" id="IPR011989">
    <property type="entry name" value="ARM-like"/>
</dbReference>
<dbReference type="InterPro" id="IPR016024">
    <property type="entry name" value="ARM-type_fold"/>
</dbReference>
<dbReference type="SUPFAM" id="SSF48371">
    <property type="entry name" value="ARM repeat"/>
    <property type="match status" value="1"/>
</dbReference>
<accession>A0A8J6NIY1</accession>
<comment type="caution">
    <text evidence="1">The sequence shown here is derived from an EMBL/GenBank/DDBJ whole genome shotgun (WGS) entry which is preliminary data.</text>
</comment>
<evidence type="ECO:0000313" key="1">
    <source>
        <dbReference type="EMBL" id="MBC8335240.1"/>
    </source>
</evidence>
<sequence>MTSPEPSFQDAVDLLTDENQEFSRDILFQFSDIDPGQLKTLLDAWPQITLSRKQLLLASLRKELNRDVLLCYDMLAMALLKDEDVIIRTTAIRLLSDCESEDLVPIFLEITKNDPETAPRAEAITALGAYVLRGELDEIFKESLKEIENVLLQISRSGEKTELRQRALESLGYSSHEEIPALIKDAWEREAPMWKASAVFAMGRSCDLIWEENILEGLVDDNEIIRLAATKAAGEIALASARPLLLKNLAEEEDDDVFQALIWSLSQIGGEDVREFLLSLFDRYEDEEEEQIEYLEEALANLDFTEDTQGFDILSFNADDDILDI</sequence>
<proteinExistence type="predicted"/>
<reference evidence="1 2" key="1">
    <citation type="submission" date="2020-08" db="EMBL/GenBank/DDBJ databases">
        <title>Bridging the membrane lipid divide: bacteria of the FCB group superphylum have the potential to synthesize archaeal ether lipids.</title>
        <authorList>
            <person name="Villanueva L."/>
            <person name="Von Meijenfeldt F.A.B."/>
            <person name="Westbye A.B."/>
            <person name="Yadav S."/>
            <person name="Hopmans E.C."/>
            <person name="Dutilh B.E."/>
            <person name="Sinninghe Damste J.S."/>
        </authorList>
    </citation>
    <scope>NUCLEOTIDE SEQUENCE [LARGE SCALE GENOMIC DNA]</scope>
    <source>
        <strain evidence="1">NIOZ-UU36</strain>
    </source>
</reference>
<gene>
    <name evidence="1" type="ORF">H8E29_08250</name>
</gene>
<dbReference type="Pfam" id="PF13646">
    <property type="entry name" value="HEAT_2"/>
    <property type="match status" value="1"/>
</dbReference>
<evidence type="ECO:0000313" key="2">
    <source>
        <dbReference type="Proteomes" id="UP000614469"/>
    </source>
</evidence>
<organism evidence="1 2">
    <name type="scientific">Candidatus Desulfolinea nitratireducens</name>
    <dbReference type="NCBI Taxonomy" id="2841698"/>
    <lineage>
        <taxon>Bacteria</taxon>
        <taxon>Bacillati</taxon>
        <taxon>Chloroflexota</taxon>
        <taxon>Anaerolineae</taxon>
        <taxon>Anaerolineales</taxon>
        <taxon>Anaerolineales incertae sedis</taxon>
        <taxon>Candidatus Desulfolinea</taxon>
    </lineage>
</organism>
<dbReference type="Proteomes" id="UP000614469">
    <property type="component" value="Unassembled WGS sequence"/>
</dbReference>
<dbReference type="Gene3D" id="1.25.10.10">
    <property type="entry name" value="Leucine-rich Repeat Variant"/>
    <property type="match status" value="1"/>
</dbReference>
<dbReference type="AlphaFoldDB" id="A0A8J6NIY1"/>
<name>A0A8J6NIY1_9CHLR</name>
<dbReference type="EMBL" id="JACNJN010000097">
    <property type="protein sequence ID" value="MBC8335240.1"/>
    <property type="molecule type" value="Genomic_DNA"/>
</dbReference>